<dbReference type="OrthoDB" id="1007311at2"/>
<dbReference type="EMBL" id="CP019791">
    <property type="protein sequence ID" value="AQT69739.1"/>
    <property type="molecule type" value="Genomic_DNA"/>
</dbReference>
<proteinExistence type="predicted"/>
<dbReference type="InterPro" id="IPR024462">
    <property type="entry name" value="GH116_N"/>
</dbReference>
<evidence type="ECO:0000313" key="3">
    <source>
        <dbReference type="EMBL" id="AQT69739.1"/>
    </source>
</evidence>
<gene>
    <name evidence="3" type="ORF">STSP2_02935</name>
</gene>
<accession>A0A1U9NPA7</accession>
<evidence type="ECO:0000259" key="1">
    <source>
        <dbReference type="Pfam" id="PF04685"/>
    </source>
</evidence>
<dbReference type="SUPFAM" id="SSF48208">
    <property type="entry name" value="Six-hairpin glycosidases"/>
    <property type="match status" value="1"/>
</dbReference>
<dbReference type="RefSeq" id="WP_146663397.1">
    <property type="nucleotide sequence ID" value="NZ_CP019791.1"/>
</dbReference>
<keyword evidence="4" id="KW-1185">Reference proteome</keyword>
<dbReference type="PANTHER" id="PTHR12654">
    <property type="entry name" value="BILE ACID BETA-GLUCOSIDASE-RELATED"/>
    <property type="match status" value="1"/>
</dbReference>
<dbReference type="InterPro" id="IPR012341">
    <property type="entry name" value="6hp_glycosidase-like_sf"/>
</dbReference>
<dbReference type="Pfam" id="PF12215">
    <property type="entry name" value="Glyco_hydr_116N"/>
    <property type="match status" value="2"/>
</dbReference>
<dbReference type="PANTHER" id="PTHR12654:SF4">
    <property type="entry name" value="PB1 DOMAIN-CONTAINING PROTEIN"/>
    <property type="match status" value="1"/>
</dbReference>
<feature type="domain" description="Glycosyl-hydrolase family 116 N-terminal" evidence="2">
    <location>
        <begin position="480"/>
        <end position="544"/>
    </location>
</feature>
<dbReference type="KEGG" id="alus:STSP2_02935"/>
<organism evidence="3 4">
    <name type="scientific">Anaerohalosphaera lusitana</name>
    <dbReference type="NCBI Taxonomy" id="1936003"/>
    <lineage>
        <taxon>Bacteria</taxon>
        <taxon>Pseudomonadati</taxon>
        <taxon>Planctomycetota</taxon>
        <taxon>Phycisphaerae</taxon>
        <taxon>Sedimentisphaerales</taxon>
        <taxon>Anaerohalosphaeraceae</taxon>
        <taxon>Anaerohalosphaera</taxon>
    </lineage>
</organism>
<feature type="domain" description="Glycosyl-hydrolase family 116 N-terminal" evidence="2">
    <location>
        <begin position="76"/>
        <end position="248"/>
    </location>
</feature>
<dbReference type="Gene3D" id="1.50.10.10">
    <property type="match status" value="1"/>
</dbReference>
<dbReference type="Pfam" id="PF04685">
    <property type="entry name" value="DUF608"/>
    <property type="match status" value="1"/>
</dbReference>
<dbReference type="Proteomes" id="UP000189674">
    <property type="component" value="Chromosome"/>
</dbReference>
<dbReference type="STRING" id="1936003.STSP2_02935"/>
<dbReference type="InterPro" id="IPR006311">
    <property type="entry name" value="TAT_signal"/>
</dbReference>
<dbReference type="InterPro" id="IPR052566">
    <property type="entry name" value="Non-lysos_glucosylceramidase"/>
</dbReference>
<dbReference type="AlphaFoldDB" id="A0A1U9NPA7"/>
<dbReference type="InterPro" id="IPR008928">
    <property type="entry name" value="6-hairpin_glycosidase_sf"/>
</dbReference>
<feature type="domain" description="Glycosyl-hydrolase family 116 catalytic region" evidence="1">
    <location>
        <begin position="653"/>
        <end position="929"/>
    </location>
</feature>
<dbReference type="InterPro" id="IPR006775">
    <property type="entry name" value="GH116_catalytic"/>
</dbReference>
<dbReference type="PROSITE" id="PS51318">
    <property type="entry name" value="TAT"/>
    <property type="match status" value="1"/>
</dbReference>
<evidence type="ECO:0000259" key="2">
    <source>
        <dbReference type="Pfam" id="PF12215"/>
    </source>
</evidence>
<evidence type="ECO:0000313" key="4">
    <source>
        <dbReference type="Proteomes" id="UP000189674"/>
    </source>
</evidence>
<reference evidence="4" key="1">
    <citation type="submission" date="2017-02" db="EMBL/GenBank/DDBJ databases">
        <title>Comparative genomics and description of representatives of a novel lineage of planctomycetes thriving in anoxic sediments.</title>
        <authorList>
            <person name="Spring S."/>
            <person name="Bunk B."/>
            <person name="Sproer C."/>
        </authorList>
    </citation>
    <scope>NUCLEOTIDE SEQUENCE [LARGE SCALE GENOMIC DNA]</scope>
    <source>
        <strain evidence="4">ST-NAGAB-D1</strain>
    </source>
</reference>
<protein>
    <submittedName>
        <fullName evidence="3">Putative bile acid beta-glucosidase</fullName>
    </submittedName>
</protein>
<sequence length="1050" mass="117995">MSNNKISRRDFLTISAAGTAGLLLPGLEKLTLAADVRSRYRELIPAKKNLPRAWERSLFLRGEPQVYSGDNLKYIGMPVGGLCAGQVYLGGDGKLWLWDIFNKYVHGVCNKGRNGENYVEPLTQRSPFEQGFAIEVETADKMVAKTLNKDGFNDIEFRGEYPIGHVYYRDADLPVEIKLRAFSPFIPLDTDASSYPAAIMNYTVTNTSDTSIKVRLAGSIENPVCLHTGSDETVMRRNNVIRSKQMTCIQCSAHKPPQNYSGPKRKDILFEDFEKDNYKDWNVEGTAFGDAPVIAEDMPAYQGKVGQKGERLINSHNVRNGENIPQGDAHVGKMTSRKFTLKRRYINFLIGGGSRKDATCMNLIIDGEAVRIATGKNSNTMHQAFWDVAEYEGRNAKIEIVDNFKGGWGNIGVDHIVFSDKKADPLEEVPLQERSDFGTIALALLAGKGKDVATAQGNDKPFSISRDPGTAVDQADKPFSDKMTGAVIRELHLPPGQSETLTFLITWHFPNMIMPRFGNVGRYYATRFNSAHAVAEHIAENFDTLTETTRSWRDTWYDSTLPYWFLDRTFANISTLATSTSHRFTNGRFYAWEGVGCCEGTCTHVWHYAQAVARLFPELERILRERVDFGLAFEEDTGMVWYRGEVSKAPAYDGQAGNVLRAYREHQMSPDSSFLKRNWPRIKKAMQYLISKDTDNDGILDGAQPNTLDAAWYGQIAWISSLYNASLRAAEAMAKEMGDLDFAARAAKIAKRGADRLVNDLYNGEYFIQKPDPAHMDAIGTDSGCYIDQVIGQWWAWQVGLGRLYSQKHIKSALNSLWKYNFTKDVGPFKKIFEKGRPYALAGDGGLIMCTWPKGGKRDDWEKHWQFGYFNECMSGFEHQVAAHMIWEGMLKEGLAITRVIHDRYNAKLRNPYNEIECSDHYARAMASYGSFQAICGYEYHGPKGYIAWAPKLRPDNFRAAFTSAQGWGTISQQRTKSKQTNSLKLKWGKLKLRTLAFDTGSSVQNSKALVKINGKNIRAKTTVQGSRITLKLENEAILESGDHLEAVIG</sequence>
<name>A0A1U9NPA7_9BACT</name>
<dbReference type="GO" id="GO:0008422">
    <property type="term" value="F:beta-glucosidase activity"/>
    <property type="evidence" value="ECO:0007669"/>
    <property type="project" value="TreeGrafter"/>
</dbReference>
<dbReference type="GO" id="GO:0005975">
    <property type="term" value="P:carbohydrate metabolic process"/>
    <property type="evidence" value="ECO:0007669"/>
    <property type="project" value="InterPro"/>
</dbReference>